<gene>
    <name evidence="5" type="ORF">METZ01_LOCUS230944</name>
</gene>
<comment type="cofactor">
    <cofactor evidence="1">
        <name>thiamine diphosphate</name>
        <dbReference type="ChEBI" id="CHEBI:58937"/>
    </cofactor>
</comment>
<feature type="domain" description="Thiamine pyrophosphate enzyme central" evidence="3">
    <location>
        <begin position="24"/>
        <end position="152"/>
    </location>
</feature>
<dbReference type="AlphaFoldDB" id="A0A382GSL2"/>
<dbReference type="InterPro" id="IPR012000">
    <property type="entry name" value="Thiamin_PyroP_enz_cen_dom"/>
</dbReference>
<dbReference type="GO" id="GO:0000287">
    <property type="term" value="F:magnesium ion binding"/>
    <property type="evidence" value="ECO:0007669"/>
    <property type="project" value="InterPro"/>
</dbReference>
<dbReference type="InterPro" id="IPR029061">
    <property type="entry name" value="THDP-binding"/>
</dbReference>
<dbReference type="InterPro" id="IPR045229">
    <property type="entry name" value="TPP_enz"/>
</dbReference>
<dbReference type="SUPFAM" id="SSF52467">
    <property type="entry name" value="DHS-like NAD/FAD-binding domain"/>
    <property type="match status" value="1"/>
</dbReference>
<protein>
    <recommendedName>
        <fullName evidence="6">Thiamine pyrophosphate enzyme TPP-binding domain-containing protein</fullName>
    </recommendedName>
</protein>
<evidence type="ECO:0000259" key="4">
    <source>
        <dbReference type="Pfam" id="PF02775"/>
    </source>
</evidence>
<dbReference type="Gene3D" id="3.40.50.970">
    <property type="match status" value="1"/>
</dbReference>
<feature type="domain" description="Thiamine pyrophosphate enzyme TPP-binding" evidence="4">
    <location>
        <begin position="217"/>
        <end position="364"/>
    </location>
</feature>
<organism evidence="5">
    <name type="scientific">marine metagenome</name>
    <dbReference type="NCBI Taxonomy" id="408172"/>
    <lineage>
        <taxon>unclassified sequences</taxon>
        <taxon>metagenomes</taxon>
        <taxon>ecological metagenomes</taxon>
    </lineage>
</organism>
<sequence length="385" mass="42055">EEDNVRYPQRYRTEARAFGDPEYIQQIVDILKDAERPMVLAGSDVWWCDAAEELRRFVETIDTPVFLNAMGRGSLPSNHPNLGSLGRRYGLVKSDTVILIGTPIDFRLSYGEDRLFPQNPKLIEIMMDGNKIGQNRDVDVGVTGDIGAVLGQVLDGLDASGYKSPGKAWVEEVITEDKALKAADEELLNSDSKPIHPMRLCKELRDVLDEDATVIGDGGDIVTYAARVLNINRPGHWLDPGQFGCLGAGSGFAAAAQLARPGKQVCIVYGDGGFGLTGFDVESYVRFNLPIVSIVGNNGAWNQTTQGVVRRTGRALGTYLSQDTDYAKIMEGMGGHSERVTEPDQIKPALERAFGSGKPALLDVVIDQNVSYGTMGGRSREQRQY</sequence>
<dbReference type="SUPFAM" id="SSF52518">
    <property type="entry name" value="Thiamin diphosphate-binding fold (THDP-binding)"/>
    <property type="match status" value="1"/>
</dbReference>
<dbReference type="PANTHER" id="PTHR18968:SF166">
    <property type="entry name" value="2-HYDROXYACYL-COA LYASE 2"/>
    <property type="match status" value="1"/>
</dbReference>
<dbReference type="GO" id="GO:0050660">
    <property type="term" value="F:flavin adenine dinucleotide binding"/>
    <property type="evidence" value="ECO:0007669"/>
    <property type="project" value="TreeGrafter"/>
</dbReference>
<dbReference type="Gene3D" id="3.40.50.1220">
    <property type="entry name" value="TPP-binding domain"/>
    <property type="match status" value="1"/>
</dbReference>
<evidence type="ECO:0008006" key="6">
    <source>
        <dbReference type="Google" id="ProtNLM"/>
    </source>
</evidence>
<dbReference type="GO" id="GO:0005948">
    <property type="term" value="C:acetolactate synthase complex"/>
    <property type="evidence" value="ECO:0007669"/>
    <property type="project" value="TreeGrafter"/>
</dbReference>
<dbReference type="GO" id="GO:0009097">
    <property type="term" value="P:isoleucine biosynthetic process"/>
    <property type="evidence" value="ECO:0007669"/>
    <property type="project" value="TreeGrafter"/>
</dbReference>
<evidence type="ECO:0000256" key="2">
    <source>
        <dbReference type="ARBA" id="ARBA00007812"/>
    </source>
</evidence>
<dbReference type="GO" id="GO:0009099">
    <property type="term" value="P:L-valine biosynthetic process"/>
    <property type="evidence" value="ECO:0007669"/>
    <property type="project" value="TreeGrafter"/>
</dbReference>
<dbReference type="PANTHER" id="PTHR18968">
    <property type="entry name" value="THIAMINE PYROPHOSPHATE ENZYMES"/>
    <property type="match status" value="1"/>
</dbReference>
<dbReference type="InterPro" id="IPR011766">
    <property type="entry name" value="TPP_enzyme_TPP-bd"/>
</dbReference>
<reference evidence="5" key="1">
    <citation type="submission" date="2018-05" db="EMBL/GenBank/DDBJ databases">
        <authorList>
            <person name="Lanie J.A."/>
            <person name="Ng W.-L."/>
            <person name="Kazmierczak K.M."/>
            <person name="Andrzejewski T.M."/>
            <person name="Davidsen T.M."/>
            <person name="Wayne K.J."/>
            <person name="Tettelin H."/>
            <person name="Glass J.I."/>
            <person name="Rusch D."/>
            <person name="Podicherti R."/>
            <person name="Tsui H.-C.T."/>
            <person name="Winkler M.E."/>
        </authorList>
    </citation>
    <scope>NUCLEOTIDE SEQUENCE</scope>
</reference>
<evidence type="ECO:0000259" key="3">
    <source>
        <dbReference type="Pfam" id="PF00205"/>
    </source>
</evidence>
<dbReference type="CDD" id="cd02004">
    <property type="entry name" value="TPP_BZL_OCoD_HPCL"/>
    <property type="match status" value="1"/>
</dbReference>
<dbReference type="EMBL" id="UINC01057194">
    <property type="protein sequence ID" value="SVB78090.1"/>
    <property type="molecule type" value="Genomic_DNA"/>
</dbReference>
<dbReference type="Pfam" id="PF00205">
    <property type="entry name" value="TPP_enzyme_M"/>
    <property type="match status" value="1"/>
</dbReference>
<dbReference type="GO" id="GO:0030976">
    <property type="term" value="F:thiamine pyrophosphate binding"/>
    <property type="evidence" value="ECO:0007669"/>
    <property type="project" value="InterPro"/>
</dbReference>
<name>A0A382GSL2_9ZZZZ</name>
<dbReference type="Pfam" id="PF02775">
    <property type="entry name" value="TPP_enzyme_C"/>
    <property type="match status" value="1"/>
</dbReference>
<proteinExistence type="inferred from homology"/>
<evidence type="ECO:0000313" key="5">
    <source>
        <dbReference type="EMBL" id="SVB78090.1"/>
    </source>
</evidence>
<accession>A0A382GSL2</accession>
<evidence type="ECO:0000256" key="1">
    <source>
        <dbReference type="ARBA" id="ARBA00001964"/>
    </source>
</evidence>
<dbReference type="GO" id="GO:0003984">
    <property type="term" value="F:acetolactate synthase activity"/>
    <property type="evidence" value="ECO:0007669"/>
    <property type="project" value="TreeGrafter"/>
</dbReference>
<dbReference type="InterPro" id="IPR029035">
    <property type="entry name" value="DHS-like_NAD/FAD-binding_dom"/>
</dbReference>
<comment type="similarity">
    <text evidence="2">Belongs to the TPP enzyme family.</text>
</comment>
<feature type="non-terminal residue" evidence="5">
    <location>
        <position position="1"/>
    </location>
</feature>